<dbReference type="Proteomes" id="UP000028781">
    <property type="component" value="Chromosome"/>
</dbReference>
<dbReference type="EMBL" id="CP009149">
    <property type="protein sequence ID" value="AIJ05229.1"/>
    <property type="molecule type" value="Genomic_DNA"/>
</dbReference>
<dbReference type="STRING" id="1301915.JH146_0379"/>
<dbReference type="OrthoDB" id="359420at2157"/>
<evidence type="ECO:0000313" key="1">
    <source>
        <dbReference type="EMBL" id="AIJ05229.1"/>
    </source>
</evidence>
<dbReference type="AlphaFoldDB" id="A0A076LI80"/>
<reference evidence="1 2" key="1">
    <citation type="journal article" date="2015" name="Int. J. Syst. Evol. Microbiol.">
        <title>M ethanocaldococcus bathoardescens sp. nov., a hyperthermophilic methanogen isolated from a volcanically active deep-sea hydrothermal vent.</title>
        <authorList>
            <person name="Stewart L.C."/>
            <person name="Jung J.H."/>
            <person name="Kim Y.T."/>
            <person name="Kwon S.W."/>
            <person name="Park C.S."/>
            <person name="Holden J.F."/>
        </authorList>
    </citation>
    <scope>NUCLEOTIDE SEQUENCE [LARGE SCALE GENOMIC DNA]</scope>
    <source>
        <strain evidence="1 2">JH146</strain>
    </source>
</reference>
<evidence type="ECO:0000313" key="2">
    <source>
        <dbReference type="Proteomes" id="UP000028781"/>
    </source>
</evidence>
<dbReference type="HOGENOM" id="CLU_051456_0_0_2"/>
<protein>
    <submittedName>
        <fullName evidence="1">Uncharacterized protein</fullName>
    </submittedName>
</protein>
<dbReference type="RefSeq" id="WP_048201419.1">
    <property type="nucleotide sequence ID" value="NZ_CP009149.1"/>
</dbReference>
<sequence length="428" mass="50294">MVESEFDPRLNTEIIEKSKDGNYIIKEVEIEHLKMKFETPFKVLYGKELRKYVVDGIAEDIDNPIFEIGSYISNPRSFRKLFNILENYGSNRVSELNKFFKLKDDLYSASLTTVSAVFSRNPFVENKFKDDVLPPLDIDSYGVLLDYIHTASKSMILVPDIRIESSKGKIIDLEDYIKIIDESVKILSEFNKKPIFVPIQIQLSKKNMEKLLWHYKRKGYTNLWINFNASHIGGRYFSRVRTLIRMIDKIIGLNNVVLYYSHIKREIDPNISDDYALASDILSQFFACDFIGINREPQIVFDIPEDKFKEYIAKKGYSNKEEYQQDLKLHKSRVFDPESYYYYKINAYPHKLQVDKNILFKKEINNLYNSFLLYKEVENTKKFVEEEKKVKPYLKNKKAVIEGNVLNEIIPTSGEVGILDKLLDKFKK</sequence>
<gene>
    <name evidence="1" type="ORF">JH146_0379</name>
</gene>
<accession>A0A076LI80</accession>
<organism evidence="1 2">
    <name type="scientific">Methanocaldococcus bathoardescens</name>
    <dbReference type="NCBI Taxonomy" id="1301915"/>
    <lineage>
        <taxon>Archaea</taxon>
        <taxon>Methanobacteriati</taxon>
        <taxon>Methanobacteriota</taxon>
        <taxon>Methanomada group</taxon>
        <taxon>Methanococci</taxon>
        <taxon>Methanococcales</taxon>
        <taxon>Methanocaldococcaceae</taxon>
        <taxon>Methanocaldococcus</taxon>
    </lineage>
</organism>
<keyword evidence="2" id="KW-1185">Reference proteome</keyword>
<proteinExistence type="predicted"/>
<dbReference type="KEGG" id="mjh:JH146_0379"/>
<name>A0A076LI80_9EURY</name>
<dbReference type="GeneID" id="24890974"/>